<dbReference type="Proteomes" id="UP000265520">
    <property type="component" value="Unassembled WGS sequence"/>
</dbReference>
<evidence type="ECO:0000313" key="2">
    <source>
        <dbReference type="Proteomes" id="UP000265520"/>
    </source>
</evidence>
<comment type="caution">
    <text evidence="1">The sequence shown here is derived from an EMBL/GenBank/DDBJ whole genome shotgun (WGS) entry which is preliminary data.</text>
</comment>
<evidence type="ECO:0000313" key="1">
    <source>
        <dbReference type="EMBL" id="MCI01899.1"/>
    </source>
</evidence>
<dbReference type="Gene3D" id="3.40.50.720">
    <property type="entry name" value="NAD(P)-binding Rossmann-like Domain"/>
    <property type="match status" value="1"/>
</dbReference>
<dbReference type="GO" id="GO:0008641">
    <property type="term" value="F:ubiquitin-like modifier activating enzyme activity"/>
    <property type="evidence" value="ECO:0007669"/>
    <property type="project" value="InterPro"/>
</dbReference>
<dbReference type="SUPFAM" id="SSF69572">
    <property type="entry name" value="Activating enzymes of the ubiquitin-like proteins"/>
    <property type="match status" value="1"/>
</dbReference>
<sequence length="49" mass="5493">MQLGMGGGGKEVLMAHGLYDRKIRVWREDAQRRLNKAHVLVNGMKGNNS</sequence>
<name>A0A392NRW7_9FABA</name>
<accession>A0A392NRW7</accession>
<keyword evidence="2" id="KW-1185">Reference proteome</keyword>
<dbReference type="InterPro" id="IPR035985">
    <property type="entry name" value="Ubiquitin-activating_enz"/>
</dbReference>
<proteinExistence type="predicted"/>
<protein>
    <submittedName>
        <fullName evidence="1">SUMO-activating enzyme subunit 1B</fullName>
    </submittedName>
</protein>
<organism evidence="1 2">
    <name type="scientific">Trifolium medium</name>
    <dbReference type="NCBI Taxonomy" id="97028"/>
    <lineage>
        <taxon>Eukaryota</taxon>
        <taxon>Viridiplantae</taxon>
        <taxon>Streptophyta</taxon>
        <taxon>Embryophyta</taxon>
        <taxon>Tracheophyta</taxon>
        <taxon>Spermatophyta</taxon>
        <taxon>Magnoliopsida</taxon>
        <taxon>eudicotyledons</taxon>
        <taxon>Gunneridae</taxon>
        <taxon>Pentapetalae</taxon>
        <taxon>rosids</taxon>
        <taxon>fabids</taxon>
        <taxon>Fabales</taxon>
        <taxon>Fabaceae</taxon>
        <taxon>Papilionoideae</taxon>
        <taxon>50 kb inversion clade</taxon>
        <taxon>NPAAA clade</taxon>
        <taxon>Hologalegina</taxon>
        <taxon>IRL clade</taxon>
        <taxon>Trifolieae</taxon>
        <taxon>Trifolium</taxon>
    </lineage>
</organism>
<dbReference type="EMBL" id="LXQA010047500">
    <property type="protein sequence ID" value="MCI01899.1"/>
    <property type="molecule type" value="Genomic_DNA"/>
</dbReference>
<dbReference type="AlphaFoldDB" id="A0A392NRW7"/>
<gene>
    <name evidence="1" type="ORF">A2U01_0022928</name>
</gene>
<reference evidence="1 2" key="1">
    <citation type="journal article" date="2018" name="Front. Plant Sci.">
        <title>Red Clover (Trifolium pratense) and Zigzag Clover (T. medium) - A Picture of Genomic Similarities and Differences.</title>
        <authorList>
            <person name="Dluhosova J."/>
            <person name="Istvanek J."/>
            <person name="Nedelnik J."/>
            <person name="Repkova J."/>
        </authorList>
    </citation>
    <scope>NUCLEOTIDE SEQUENCE [LARGE SCALE GENOMIC DNA]</scope>
    <source>
        <strain evidence="2">cv. 10/8</strain>
        <tissue evidence="1">Leaf</tissue>
    </source>
</reference>